<proteinExistence type="inferred from homology"/>
<evidence type="ECO:0000256" key="8">
    <source>
        <dbReference type="ARBA" id="ARBA00023027"/>
    </source>
</evidence>
<dbReference type="CDD" id="cd03469">
    <property type="entry name" value="Rieske_RO_Alpha_N"/>
    <property type="match status" value="1"/>
</dbReference>
<keyword evidence="5" id="KW-0560">Oxidoreductase</keyword>
<accession>A0ABQ1MC77</accession>
<feature type="domain" description="Rieske" evidence="9">
    <location>
        <begin position="12"/>
        <end position="116"/>
    </location>
</feature>
<evidence type="ECO:0000256" key="3">
    <source>
        <dbReference type="ARBA" id="ARBA00022714"/>
    </source>
</evidence>
<keyword evidence="7" id="KW-0411">Iron-sulfur</keyword>
<dbReference type="Proteomes" id="UP000602004">
    <property type="component" value="Unassembled WGS sequence"/>
</dbReference>
<dbReference type="InterPro" id="IPR001663">
    <property type="entry name" value="Rng_hydr_dOase-A"/>
</dbReference>
<dbReference type="EMBL" id="BMHL01000003">
    <property type="protein sequence ID" value="GGC36826.1"/>
    <property type="molecule type" value="Genomic_DNA"/>
</dbReference>
<dbReference type="Pfam" id="PF00355">
    <property type="entry name" value="Rieske"/>
    <property type="match status" value="1"/>
</dbReference>
<dbReference type="InterPro" id="IPR015879">
    <property type="entry name" value="Ring_hydroxy_dOase_asu_C_dom"/>
</dbReference>
<dbReference type="CDD" id="cd00680">
    <property type="entry name" value="RHO_alpha_C"/>
    <property type="match status" value="1"/>
</dbReference>
<evidence type="ECO:0000256" key="5">
    <source>
        <dbReference type="ARBA" id="ARBA00023002"/>
    </source>
</evidence>
<dbReference type="Gene3D" id="2.102.10.10">
    <property type="entry name" value="Rieske [2Fe-2S] iron-sulphur domain"/>
    <property type="match status" value="1"/>
</dbReference>
<dbReference type="Pfam" id="PF00848">
    <property type="entry name" value="Ring_hydroxyl_A"/>
    <property type="match status" value="1"/>
</dbReference>
<keyword evidence="8" id="KW-0520">NAD</keyword>
<name>A0ABQ1MC77_9BURK</name>
<evidence type="ECO:0000259" key="9">
    <source>
        <dbReference type="PROSITE" id="PS51296"/>
    </source>
</evidence>
<dbReference type="Gene3D" id="3.90.380.10">
    <property type="entry name" value="Naphthalene 1,2-dioxygenase Alpha Subunit, Chain A, domain 1"/>
    <property type="match status" value="2"/>
</dbReference>
<dbReference type="SUPFAM" id="SSF50022">
    <property type="entry name" value="ISP domain"/>
    <property type="match status" value="1"/>
</dbReference>
<keyword evidence="11" id="KW-1185">Reference proteome</keyword>
<dbReference type="RefSeq" id="WP_115781367.1">
    <property type="nucleotide sequence ID" value="NZ_BMHL01000003.1"/>
</dbReference>
<dbReference type="PROSITE" id="PS00570">
    <property type="entry name" value="RING_HYDROXYL_ALPHA"/>
    <property type="match status" value="1"/>
</dbReference>
<keyword evidence="6" id="KW-0408">Iron</keyword>
<evidence type="ECO:0000313" key="10">
    <source>
        <dbReference type="EMBL" id="GGC36826.1"/>
    </source>
</evidence>
<reference evidence="11" key="1">
    <citation type="journal article" date="2019" name="Int. J. Syst. Evol. Microbiol.">
        <title>The Global Catalogue of Microorganisms (GCM) 10K type strain sequencing project: providing services to taxonomists for standard genome sequencing and annotation.</title>
        <authorList>
            <consortium name="The Broad Institute Genomics Platform"/>
            <consortium name="The Broad Institute Genome Sequencing Center for Infectious Disease"/>
            <person name="Wu L."/>
            <person name="Ma J."/>
        </authorList>
    </citation>
    <scope>NUCLEOTIDE SEQUENCE [LARGE SCALE GENOMIC DNA]</scope>
    <source>
        <strain evidence="11">CGMCC 1.15103</strain>
    </source>
</reference>
<keyword evidence="4" id="KW-0479">Metal-binding</keyword>
<evidence type="ECO:0000313" key="11">
    <source>
        <dbReference type="Proteomes" id="UP000602004"/>
    </source>
</evidence>
<dbReference type="InterPro" id="IPR036922">
    <property type="entry name" value="Rieske_2Fe-2S_sf"/>
</dbReference>
<sequence>MSLDRTLFEQYWHLACHRRELAGDGDFIKFDGVSGEIVLFNDNGEIVAFDNTCPHRGARIYTDAHGNRPATCGYHGWTYKNGTIIVPEKERFKSCDIGRARFNTFQVEWCGDFVFFAIKPRTGLYEQLGKTAEILENISFNVDRRLDLNRYEYECYWPLAVENALEPYHIAAVHMETLATLQLGDGENVFDGVNSIWYAPLGNARLGNQLARLRKLFNIDYQYEGYMSIYLFPFTMISSTYGYSYSLQNFFPAPQGASRTRFTSRLYASNTLNENAARVLDSFFESTVRMNRQVFDEDHEVCKLLPKESWSIHALRFPSDAEVKIDHFRQSCRAVGETSLTALHQIQTSIDEAASLCASGAAD</sequence>
<evidence type="ECO:0000256" key="6">
    <source>
        <dbReference type="ARBA" id="ARBA00023004"/>
    </source>
</evidence>
<comment type="cofactor">
    <cofactor evidence="1">
        <name>Fe cation</name>
        <dbReference type="ChEBI" id="CHEBI:24875"/>
    </cofactor>
</comment>
<organism evidence="10 11">
    <name type="scientific">Paraburkholderia caffeinilytica</name>
    <dbReference type="NCBI Taxonomy" id="1761016"/>
    <lineage>
        <taxon>Bacteria</taxon>
        <taxon>Pseudomonadati</taxon>
        <taxon>Pseudomonadota</taxon>
        <taxon>Betaproteobacteria</taxon>
        <taxon>Burkholderiales</taxon>
        <taxon>Burkholderiaceae</taxon>
        <taxon>Paraburkholderia</taxon>
    </lineage>
</organism>
<dbReference type="PANTHER" id="PTHR43756">
    <property type="entry name" value="CHOLINE MONOOXYGENASE, CHLOROPLASTIC"/>
    <property type="match status" value="1"/>
</dbReference>
<evidence type="ECO:0000256" key="1">
    <source>
        <dbReference type="ARBA" id="ARBA00001962"/>
    </source>
</evidence>
<keyword evidence="3" id="KW-0001">2Fe-2S</keyword>
<dbReference type="InterPro" id="IPR015881">
    <property type="entry name" value="ARHD_Rieske_2Fe_2S"/>
</dbReference>
<dbReference type="InterPro" id="IPR017941">
    <property type="entry name" value="Rieske_2Fe-2S"/>
</dbReference>
<comment type="caution">
    <text evidence="10">The sequence shown here is derived from an EMBL/GenBank/DDBJ whole genome shotgun (WGS) entry which is preliminary data.</text>
</comment>
<gene>
    <name evidence="10" type="ORF">GCM10011400_24380</name>
</gene>
<evidence type="ECO:0000256" key="7">
    <source>
        <dbReference type="ARBA" id="ARBA00023014"/>
    </source>
</evidence>
<comment type="similarity">
    <text evidence="2">Belongs to the bacterial ring-hydroxylating dioxygenase alpha subunit family.</text>
</comment>
<dbReference type="PANTHER" id="PTHR43756:SF5">
    <property type="entry name" value="CHOLINE MONOOXYGENASE, CHLOROPLASTIC"/>
    <property type="match status" value="1"/>
</dbReference>
<dbReference type="PROSITE" id="PS51296">
    <property type="entry name" value="RIESKE"/>
    <property type="match status" value="1"/>
</dbReference>
<evidence type="ECO:0000256" key="4">
    <source>
        <dbReference type="ARBA" id="ARBA00022723"/>
    </source>
</evidence>
<evidence type="ECO:0000256" key="2">
    <source>
        <dbReference type="ARBA" id="ARBA00008751"/>
    </source>
</evidence>
<protein>
    <submittedName>
        <fullName evidence="10">(2Fe-2S)-binding protein</fullName>
    </submittedName>
</protein>
<dbReference type="SUPFAM" id="SSF55961">
    <property type="entry name" value="Bet v1-like"/>
    <property type="match status" value="1"/>
</dbReference>